<dbReference type="PANTHER" id="PTHR47331:SF5">
    <property type="entry name" value="RIBONUCLEASE H"/>
    <property type="match status" value="1"/>
</dbReference>
<dbReference type="Proteomes" id="UP000078492">
    <property type="component" value="Unassembled WGS sequence"/>
</dbReference>
<dbReference type="EMBL" id="KQ979286">
    <property type="protein sequence ID" value="KYN22018.1"/>
    <property type="molecule type" value="Genomic_DNA"/>
</dbReference>
<protein>
    <submittedName>
        <fullName evidence="1">Uncharacterized protein</fullName>
    </submittedName>
</protein>
<accession>A0A151JAD6</accession>
<reference evidence="1 2" key="1">
    <citation type="submission" date="2015-09" db="EMBL/GenBank/DDBJ databases">
        <title>Trachymyrmex cornetzi WGS genome.</title>
        <authorList>
            <person name="Nygaard S."/>
            <person name="Hu H."/>
            <person name="Boomsma J."/>
            <person name="Zhang G."/>
        </authorList>
    </citation>
    <scope>NUCLEOTIDE SEQUENCE [LARGE SCALE GENOMIC DNA]</scope>
    <source>
        <strain evidence="1">Tcor2-1</strain>
        <tissue evidence="1">Whole body</tissue>
    </source>
</reference>
<name>A0A151JAD6_9HYME</name>
<organism evidence="1 2">
    <name type="scientific">Trachymyrmex cornetzi</name>
    <dbReference type="NCBI Taxonomy" id="471704"/>
    <lineage>
        <taxon>Eukaryota</taxon>
        <taxon>Metazoa</taxon>
        <taxon>Ecdysozoa</taxon>
        <taxon>Arthropoda</taxon>
        <taxon>Hexapoda</taxon>
        <taxon>Insecta</taxon>
        <taxon>Pterygota</taxon>
        <taxon>Neoptera</taxon>
        <taxon>Endopterygota</taxon>
        <taxon>Hymenoptera</taxon>
        <taxon>Apocrita</taxon>
        <taxon>Aculeata</taxon>
        <taxon>Formicoidea</taxon>
        <taxon>Formicidae</taxon>
        <taxon>Myrmicinae</taxon>
        <taxon>Trachymyrmex</taxon>
    </lineage>
</organism>
<evidence type="ECO:0000313" key="1">
    <source>
        <dbReference type="EMBL" id="KYN22018.1"/>
    </source>
</evidence>
<gene>
    <name evidence="1" type="ORF">ALC57_05597</name>
</gene>
<evidence type="ECO:0000313" key="2">
    <source>
        <dbReference type="Proteomes" id="UP000078492"/>
    </source>
</evidence>
<dbReference type="AlphaFoldDB" id="A0A151JAD6"/>
<dbReference type="STRING" id="471704.A0A151JAD6"/>
<dbReference type="PANTHER" id="PTHR47331">
    <property type="entry name" value="PHD-TYPE DOMAIN-CONTAINING PROTEIN"/>
    <property type="match status" value="1"/>
</dbReference>
<sequence length="292" mass="33728">MSRCSTFNMDIEYVILPKITQNLPLVEVCVTNLDIPKDIKLADPHFNTPSKIDMLIGAEKFWELIGTGQIRLGKYKPVLQESSLGWLISGPISLSQSNKGSSTSCHLSTIDELNQSVKRFWEIEDYTNAKNTDAEEEYCERLFKASYKRTTEGRFVVKLPVKEKILPLLENSRKVAVNRFLALERKFARQPEFKAEYVAFMREYQQLGHMRASNISLGNKFSCCCILQNFVESRNEQFFQQWLNDVVEAEIIYPQPVNVINKERDDISGSTIRKYLTNYLCNNFPLRASVLR</sequence>
<keyword evidence="2" id="KW-1185">Reference proteome</keyword>
<proteinExistence type="predicted"/>